<protein>
    <submittedName>
        <fullName evidence="1">PadR family transcriptional regulator</fullName>
    </submittedName>
</protein>
<sequence>MKVYVRPNNIVLVGKAWEIRHQLKEYNKEFDTVLQWITFLHKQK</sequence>
<accession>A0A223KSN9</accession>
<dbReference type="Proteomes" id="UP000215224">
    <property type="component" value="Chromosome"/>
</dbReference>
<dbReference type="InterPro" id="IPR025177">
    <property type="entry name" value="MciZ"/>
</dbReference>
<dbReference type="AlphaFoldDB" id="A0A223KSN9"/>
<keyword evidence="2" id="KW-1185">Reference proteome</keyword>
<dbReference type="RefSeq" id="WP_066414533.1">
    <property type="nucleotide sequence ID" value="NZ_CP018866.1"/>
</dbReference>
<organism evidence="1 2">
    <name type="scientific">Sutcliffiella cohnii</name>
    <dbReference type="NCBI Taxonomy" id="33932"/>
    <lineage>
        <taxon>Bacteria</taxon>
        <taxon>Bacillati</taxon>
        <taxon>Bacillota</taxon>
        <taxon>Bacilli</taxon>
        <taxon>Bacillales</taxon>
        <taxon>Bacillaceae</taxon>
        <taxon>Sutcliffiella</taxon>
    </lineage>
</organism>
<dbReference type="EMBL" id="CP018866">
    <property type="protein sequence ID" value="AST92333.1"/>
    <property type="molecule type" value="Genomic_DNA"/>
</dbReference>
<dbReference type="STRING" id="1314751.GCA_001591425_01655"/>
<name>A0A223KSN9_9BACI</name>
<proteinExistence type="predicted"/>
<gene>
    <name evidence="1" type="ORF">BC6307_14065</name>
</gene>
<dbReference type="KEGG" id="bcoh:BC6307_14065"/>
<dbReference type="Pfam" id="PF13072">
    <property type="entry name" value="MciZ"/>
    <property type="match status" value="1"/>
</dbReference>
<reference evidence="1 2" key="1">
    <citation type="submission" date="2016-12" db="EMBL/GenBank/DDBJ databases">
        <title>The whole genome sequencing and assembly of Bacillus cohnii DSM 6307T strain.</title>
        <authorList>
            <person name="Lee Y.-J."/>
            <person name="Yi H."/>
            <person name="Bahn Y.-S."/>
            <person name="Kim J.F."/>
            <person name="Lee D.-W."/>
        </authorList>
    </citation>
    <scope>NUCLEOTIDE SEQUENCE [LARGE SCALE GENOMIC DNA]</scope>
    <source>
        <strain evidence="1 2">DSM 6307</strain>
    </source>
</reference>
<evidence type="ECO:0000313" key="2">
    <source>
        <dbReference type="Proteomes" id="UP000215224"/>
    </source>
</evidence>
<evidence type="ECO:0000313" key="1">
    <source>
        <dbReference type="EMBL" id="AST92333.1"/>
    </source>
</evidence>